<dbReference type="GO" id="GO:0061630">
    <property type="term" value="F:ubiquitin protein ligase activity"/>
    <property type="evidence" value="ECO:0007669"/>
    <property type="project" value="TreeGrafter"/>
</dbReference>
<dbReference type="GO" id="GO:0007411">
    <property type="term" value="P:axon guidance"/>
    <property type="evidence" value="ECO:0007669"/>
    <property type="project" value="TreeGrafter"/>
</dbReference>
<dbReference type="AlphaFoldDB" id="A0A3P7LDP9"/>
<feature type="domain" description="PHR" evidence="1">
    <location>
        <begin position="1"/>
        <end position="67"/>
    </location>
</feature>
<dbReference type="Gene3D" id="2.60.120.820">
    <property type="entry name" value="PHR domain"/>
    <property type="match status" value="1"/>
</dbReference>
<proteinExistence type="predicted"/>
<reference evidence="2 3" key="1">
    <citation type="submission" date="2018-11" db="EMBL/GenBank/DDBJ databases">
        <authorList>
            <consortium name="Pathogen Informatics"/>
        </authorList>
    </citation>
    <scope>NUCLEOTIDE SEQUENCE [LARGE SCALE GENOMIC DNA]</scope>
</reference>
<dbReference type="Pfam" id="PF08005">
    <property type="entry name" value="PHR"/>
    <property type="match status" value="1"/>
</dbReference>
<dbReference type="InterPro" id="IPR038648">
    <property type="entry name" value="PHR_sf"/>
</dbReference>
<evidence type="ECO:0000313" key="3">
    <source>
        <dbReference type="Proteomes" id="UP000270094"/>
    </source>
</evidence>
<name>A0A3P7LDP9_STRVU</name>
<dbReference type="PANTHER" id="PTHR45943:SF1">
    <property type="entry name" value="E3 UBIQUITIN-PROTEIN LIGASE MYCBP2"/>
    <property type="match status" value="1"/>
</dbReference>
<dbReference type="OrthoDB" id="636773at2759"/>
<dbReference type="GO" id="GO:0005634">
    <property type="term" value="C:nucleus"/>
    <property type="evidence" value="ECO:0007669"/>
    <property type="project" value="TreeGrafter"/>
</dbReference>
<accession>A0A3P7LDP9</accession>
<dbReference type="EMBL" id="UYYB01099251">
    <property type="protein sequence ID" value="VDM77452.1"/>
    <property type="molecule type" value="Genomic_DNA"/>
</dbReference>
<dbReference type="GO" id="GO:0005886">
    <property type="term" value="C:plasma membrane"/>
    <property type="evidence" value="ECO:0007669"/>
    <property type="project" value="TreeGrafter"/>
</dbReference>
<dbReference type="GO" id="GO:0008582">
    <property type="term" value="P:regulation of synaptic assembly at neuromuscular junction"/>
    <property type="evidence" value="ECO:0007669"/>
    <property type="project" value="TreeGrafter"/>
</dbReference>
<dbReference type="PANTHER" id="PTHR45943">
    <property type="entry name" value="E3 UBIQUITIN-PROTEIN LIGASE MYCBP2"/>
    <property type="match status" value="1"/>
</dbReference>
<dbReference type="InterPro" id="IPR012983">
    <property type="entry name" value="PHR"/>
</dbReference>
<gene>
    <name evidence="2" type="ORF">SVUK_LOCUS12450</name>
</gene>
<keyword evidence="3" id="KW-1185">Reference proteome</keyword>
<sequence>MLAQPVLMKANHWHVVSAKISGPSSDCGATGRRVVECDDVTFTFRNSAISNNGTDVNVGQIPELYYQYGTCIPSMSNKLAIYRLLEHSQDCFGMPLI</sequence>
<evidence type="ECO:0000259" key="1">
    <source>
        <dbReference type="Pfam" id="PF08005"/>
    </source>
</evidence>
<dbReference type="Proteomes" id="UP000270094">
    <property type="component" value="Unassembled WGS sequence"/>
</dbReference>
<organism evidence="2 3">
    <name type="scientific">Strongylus vulgaris</name>
    <name type="common">Blood worm</name>
    <dbReference type="NCBI Taxonomy" id="40348"/>
    <lineage>
        <taxon>Eukaryota</taxon>
        <taxon>Metazoa</taxon>
        <taxon>Ecdysozoa</taxon>
        <taxon>Nematoda</taxon>
        <taxon>Chromadorea</taxon>
        <taxon>Rhabditida</taxon>
        <taxon>Rhabditina</taxon>
        <taxon>Rhabditomorpha</taxon>
        <taxon>Strongyloidea</taxon>
        <taxon>Strongylidae</taxon>
        <taxon>Strongylus</taxon>
    </lineage>
</organism>
<evidence type="ECO:0000313" key="2">
    <source>
        <dbReference type="EMBL" id="VDM77452.1"/>
    </source>
</evidence>
<protein>
    <recommendedName>
        <fullName evidence="1">PHR domain-containing protein</fullName>
    </recommendedName>
</protein>